<gene>
    <name evidence="2" type="ORF">SHI21_17270</name>
</gene>
<keyword evidence="1" id="KW-0732">Signal</keyword>
<name>A0ABU5VY48_9BACT</name>
<comment type="caution">
    <text evidence="2">The sequence shown here is derived from an EMBL/GenBank/DDBJ whole genome shotgun (WGS) entry which is preliminary data.</text>
</comment>
<feature type="chain" id="PRO_5046551650" evidence="1">
    <location>
        <begin position="19"/>
        <end position="149"/>
    </location>
</feature>
<keyword evidence="3" id="KW-1185">Reference proteome</keyword>
<proteinExistence type="predicted"/>
<protein>
    <submittedName>
        <fullName evidence="2">Uncharacterized protein</fullName>
    </submittedName>
</protein>
<evidence type="ECO:0000313" key="2">
    <source>
        <dbReference type="EMBL" id="MEA9357986.1"/>
    </source>
</evidence>
<evidence type="ECO:0000256" key="1">
    <source>
        <dbReference type="SAM" id="SignalP"/>
    </source>
</evidence>
<accession>A0ABU5VY48</accession>
<dbReference type="Proteomes" id="UP001302274">
    <property type="component" value="Unassembled WGS sequence"/>
</dbReference>
<dbReference type="RefSeq" id="WP_323578198.1">
    <property type="nucleotide sequence ID" value="NZ_JAYGJQ010000002.1"/>
</dbReference>
<reference evidence="2 3" key="1">
    <citation type="submission" date="2023-11" db="EMBL/GenBank/DDBJ databases">
        <title>A Novel Polar Bacteriovorax (B. antarcticus) Isolated from the Biocrust in Antarctica.</title>
        <authorList>
            <person name="Mun W."/>
            <person name="Choi S.Y."/>
            <person name="Mitchell R.J."/>
        </authorList>
    </citation>
    <scope>NUCLEOTIDE SEQUENCE [LARGE SCALE GENOMIC DNA]</scope>
    <source>
        <strain evidence="2 3">PP10</strain>
    </source>
</reference>
<evidence type="ECO:0000313" key="3">
    <source>
        <dbReference type="Proteomes" id="UP001302274"/>
    </source>
</evidence>
<feature type="signal peptide" evidence="1">
    <location>
        <begin position="1"/>
        <end position="18"/>
    </location>
</feature>
<dbReference type="EMBL" id="JAYGJQ010000002">
    <property type="protein sequence ID" value="MEA9357986.1"/>
    <property type="molecule type" value="Genomic_DNA"/>
</dbReference>
<sequence>MKKLICLLSLVLSTNLWAAGGANGLGIVLGDPSGITFQHKINERQFADFYFAYNWDDEVMFMGDYKFRLPGLFPSDVPVMPYVGIGAFLKIEDHKHNDDLALGVRIPLGVEWKIPEAPITVFGELVPALKIIKRTDGDFQAGVGARYFF</sequence>
<organism evidence="2 3">
    <name type="scientific">Bacteriovorax antarcticus</name>
    <dbReference type="NCBI Taxonomy" id="3088717"/>
    <lineage>
        <taxon>Bacteria</taxon>
        <taxon>Pseudomonadati</taxon>
        <taxon>Bdellovibrionota</taxon>
        <taxon>Bacteriovoracia</taxon>
        <taxon>Bacteriovoracales</taxon>
        <taxon>Bacteriovoracaceae</taxon>
        <taxon>Bacteriovorax</taxon>
    </lineage>
</organism>